<feature type="domain" description="NF-kappa-B-activating protein C-terminal" evidence="3">
    <location>
        <begin position="300"/>
        <end position="398"/>
    </location>
</feature>
<dbReference type="GO" id="GO:0010468">
    <property type="term" value="P:regulation of gene expression"/>
    <property type="evidence" value="ECO:0007669"/>
    <property type="project" value="TreeGrafter"/>
</dbReference>
<evidence type="ECO:0000256" key="2">
    <source>
        <dbReference type="SAM" id="MobiDB-lite"/>
    </source>
</evidence>
<accession>A0A0V0J7M9</accession>
<dbReference type="GO" id="GO:0005634">
    <property type="term" value="C:nucleus"/>
    <property type="evidence" value="ECO:0007669"/>
    <property type="project" value="TreeGrafter"/>
</dbReference>
<evidence type="ECO:0000313" key="7">
    <source>
        <dbReference type="WBParaSite" id="SSLN_0001449901-mRNA-1"/>
    </source>
</evidence>
<evidence type="ECO:0000313" key="4">
    <source>
        <dbReference type="EMBL" id="JAP61558.1"/>
    </source>
</evidence>
<comment type="similarity">
    <text evidence="1">Belongs to the NKAP family.</text>
</comment>
<feature type="compositionally biased region" description="Low complexity" evidence="2">
    <location>
        <begin position="240"/>
        <end position="249"/>
    </location>
</feature>
<protein>
    <submittedName>
        <fullName evidence="7">NKAP-like protein</fullName>
    </submittedName>
</protein>
<dbReference type="InterPro" id="IPR040466">
    <property type="entry name" value="NKAP"/>
</dbReference>
<dbReference type="Proteomes" id="UP000275846">
    <property type="component" value="Unassembled WGS sequence"/>
</dbReference>
<proteinExistence type="inferred from homology"/>
<reference evidence="4" key="1">
    <citation type="submission" date="2016-01" db="EMBL/GenBank/DDBJ databases">
        <title>Reference transcriptome for the parasite Schistocephalus solidus: insights into the molecular evolution of parasitism.</title>
        <authorList>
            <person name="Hebert F.O."/>
            <person name="Grambauer S."/>
            <person name="Barber I."/>
            <person name="Landry C.R."/>
            <person name="Aubin-Horth N."/>
        </authorList>
    </citation>
    <scope>NUCLEOTIDE SEQUENCE</scope>
</reference>
<dbReference type="OrthoDB" id="273141at2759"/>
<feature type="compositionally biased region" description="Basic residues" evidence="2">
    <location>
        <begin position="199"/>
        <end position="239"/>
    </location>
</feature>
<evidence type="ECO:0000313" key="6">
    <source>
        <dbReference type="Proteomes" id="UP000275846"/>
    </source>
</evidence>
<feature type="compositionally biased region" description="Basic and acidic residues" evidence="2">
    <location>
        <begin position="65"/>
        <end position="74"/>
    </location>
</feature>
<name>A0A0V0J7M9_SCHSO</name>
<dbReference type="EMBL" id="GEEE01001667">
    <property type="protein sequence ID" value="JAP61558.1"/>
    <property type="molecule type" value="Transcribed_RNA"/>
</dbReference>
<feature type="region of interest" description="Disordered" evidence="2">
    <location>
        <begin position="64"/>
        <end position="108"/>
    </location>
</feature>
<sequence length="413" mass="47843">MTRCKYFEIHFISSECYLLLRNFVECTWTHSGCIFICLHYFFEVLTFPLSYRFVMSETRHRHSERSRSPFDDGISKNSKKCSREGKSDHNHWDGRRDRRSSPFDGEFRRPYTADEQIDMDEKYKPRYKPFEVGHQTPEFWEHRRQNREKAGALFNEKLWASPPSRSFSEDEGNTEVAVVEGPDPVPIHSLSRDLSDSRKTKKSKSHKKSGERKKSNTRSHHHHHHHNKKHKKSKKHRPKPSSSSSSESSSNEEDEQKLFIRQMKAKKLELERLRAEEEEATALIGPVLPGGESSAAVPLDYGKALLPGEGAAMAAYIAEGKRIPRRGEIGLTSEEIEKFEQAGYVMSGSRHRRMEAVRLRKENQIYSADEKRALENFNHAERAKREAKLQALFKALIKKKLEDKQSSSSSANR</sequence>
<gene>
    <name evidence="5" type="ORF">SSLN_LOCUS13967</name>
    <name evidence="4" type="ORF">TR99818</name>
</gene>
<evidence type="ECO:0000256" key="1">
    <source>
        <dbReference type="ARBA" id="ARBA00009313"/>
    </source>
</evidence>
<feature type="region of interest" description="Disordered" evidence="2">
    <location>
        <begin position="161"/>
        <end position="255"/>
    </location>
</feature>
<organism evidence="4">
    <name type="scientific">Schistocephalus solidus</name>
    <name type="common">Tapeworm</name>
    <dbReference type="NCBI Taxonomy" id="70667"/>
    <lineage>
        <taxon>Eukaryota</taxon>
        <taxon>Metazoa</taxon>
        <taxon>Spiralia</taxon>
        <taxon>Lophotrochozoa</taxon>
        <taxon>Platyhelminthes</taxon>
        <taxon>Cestoda</taxon>
        <taxon>Eucestoda</taxon>
        <taxon>Diphyllobothriidea</taxon>
        <taxon>Diphyllobothriidae</taxon>
        <taxon>Schistocephalus</taxon>
    </lineage>
</organism>
<keyword evidence="6" id="KW-1185">Reference proteome</keyword>
<dbReference type="Pfam" id="PF06047">
    <property type="entry name" value="Nkap_C"/>
    <property type="match status" value="1"/>
</dbReference>
<dbReference type="GO" id="GO:0003682">
    <property type="term" value="F:chromatin binding"/>
    <property type="evidence" value="ECO:0007669"/>
    <property type="project" value="InterPro"/>
</dbReference>
<dbReference type="AlphaFoldDB" id="A0A0V0J7M9"/>
<reference evidence="5 6" key="3">
    <citation type="submission" date="2018-11" db="EMBL/GenBank/DDBJ databases">
        <authorList>
            <consortium name="Pathogen Informatics"/>
        </authorList>
    </citation>
    <scope>NUCLEOTIDE SEQUENCE [LARGE SCALE GENOMIC DNA]</scope>
    <source>
        <strain evidence="5 6">NST_G2</strain>
    </source>
</reference>
<feature type="compositionally biased region" description="Basic and acidic residues" evidence="2">
    <location>
        <begin position="81"/>
        <end position="108"/>
    </location>
</feature>
<evidence type="ECO:0000259" key="3">
    <source>
        <dbReference type="Pfam" id="PF06047"/>
    </source>
</evidence>
<dbReference type="PANTHER" id="PTHR13087">
    <property type="entry name" value="NF-KAPPA B ACTIVATING PROTEIN"/>
    <property type="match status" value="1"/>
</dbReference>
<evidence type="ECO:0000313" key="5">
    <source>
        <dbReference type="EMBL" id="VDM00353.1"/>
    </source>
</evidence>
<dbReference type="InterPro" id="IPR009269">
    <property type="entry name" value="NKAP_C"/>
</dbReference>
<dbReference type="EMBL" id="UYSU01038526">
    <property type="protein sequence ID" value="VDM00353.1"/>
    <property type="molecule type" value="Genomic_DNA"/>
</dbReference>
<dbReference type="STRING" id="70667.A0A0V0J7M9"/>
<dbReference type="PANTHER" id="PTHR13087:SF0">
    <property type="entry name" value="NFKB ACTIVATING PROTEIN LIKE"/>
    <property type="match status" value="1"/>
</dbReference>
<reference evidence="7" key="2">
    <citation type="submission" date="2016-06" db="UniProtKB">
        <authorList>
            <consortium name="WormBaseParasite"/>
        </authorList>
    </citation>
    <scope>IDENTIFICATION</scope>
</reference>
<dbReference type="WBParaSite" id="SSLN_0001449901-mRNA-1">
    <property type="protein sequence ID" value="SSLN_0001449901-mRNA-1"/>
    <property type="gene ID" value="SSLN_0001449901"/>
</dbReference>